<keyword evidence="2" id="KW-1185">Reference proteome</keyword>
<dbReference type="EMBL" id="CP120627">
    <property type="protein sequence ID" value="WEW56755.1"/>
    <property type="molecule type" value="Genomic_DNA"/>
</dbReference>
<dbReference type="SUPFAM" id="SSF56112">
    <property type="entry name" value="Protein kinase-like (PK-like)"/>
    <property type="match status" value="1"/>
</dbReference>
<proteinExistence type="predicted"/>
<evidence type="ECO:0000313" key="2">
    <source>
        <dbReference type="Proteomes" id="UP001219355"/>
    </source>
</evidence>
<dbReference type="Proteomes" id="UP001219355">
    <property type="component" value="Chromosome 1"/>
</dbReference>
<reference evidence="1" key="1">
    <citation type="submission" date="2023-03" db="EMBL/GenBank/DDBJ databases">
        <title>Emydomyces testavorans Genome Sequence.</title>
        <authorList>
            <person name="Hoyer L."/>
        </authorList>
    </citation>
    <scope>NUCLEOTIDE SEQUENCE</scope>
    <source>
        <strain evidence="1">16-2883</strain>
    </source>
</reference>
<gene>
    <name evidence="1" type="ORF">PRK78_002206</name>
</gene>
<evidence type="ECO:0000313" key="1">
    <source>
        <dbReference type="EMBL" id="WEW56755.1"/>
    </source>
</evidence>
<sequence>MAGPPPASWEKYWDLNKFCAKSGKIPRIDPEDFWAKQRDLRRQRKRGPTGQEADQLYDLLRSMLKTDPHDRPRIGVLLNHPWFGSRASAANNSGDSQRN</sequence>
<dbReference type="Gene3D" id="1.10.510.10">
    <property type="entry name" value="Transferase(Phosphotransferase) domain 1"/>
    <property type="match status" value="1"/>
</dbReference>
<accession>A0AAF0IG88</accession>
<name>A0AAF0IG88_9EURO</name>
<dbReference type="InterPro" id="IPR011009">
    <property type="entry name" value="Kinase-like_dom_sf"/>
</dbReference>
<dbReference type="AlphaFoldDB" id="A0AAF0IG88"/>
<evidence type="ECO:0008006" key="3">
    <source>
        <dbReference type="Google" id="ProtNLM"/>
    </source>
</evidence>
<organism evidence="1 2">
    <name type="scientific">Emydomyces testavorans</name>
    <dbReference type="NCBI Taxonomy" id="2070801"/>
    <lineage>
        <taxon>Eukaryota</taxon>
        <taxon>Fungi</taxon>
        <taxon>Dikarya</taxon>
        <taxon>Ascomycota</taxon>
        <taxon>Pezizomycotina</taxon>
        <taxon>Eurotiomycetes</taxon>
        <taxon>Eurotiomycetidae</taxon>
        <taxon>Onygenales</taxon>
        <taxon>Nannizziopsiaceae</taxon>
        <taxon>Emydomyces</taxon>
    </lineage>
</organism>
<protein>
    <recommendedName>
        <fullName evidence="3">Protein kinase domain-containing protein</fullName>
    </recommendedName>
</protein>